<dbReference type="GO" id="GO:0009395">
    <property type="term" value="P:phospholipid catabolic process"/>
    <property type="evidence" value="ECO:0007669"/>
    <property type="project" value="TreeGrafter"/>
</dbReference>
<dbReference type="InterPro" id="IPR025202">
    <property type="entry name" value="PLD-like_dom"/>
</dbReference>
<dbReference type="Proteomes" id="UP000645612">
    <property type="component" value="Unassembled WGS sequence"/>
</dbReference>
<gene>
    <name evidence="6" type="ORF">JAO13_33655</name>
</gene>
<accession>A0A8I1DRZ3</accession>
<keyword evidence="3" id="KW-0378">Hydrolase</keyword>
<dbReference type="PANTHER" id="PTHR18896">
    <property type="entry name" value="PHOSPHOLIPASE D"/>
    <property type="match status" value="1"/>
</dbReference>
<dbReference type="PROSITE" id="PS50035">
    <property type="entry name" value="PLD"/>
    <property type="match status" value="1"/>
</dbReference>
<reference evidence="6" key="1">
    <citation type="submission" date="2020-12" db="EMBL/GenBank/DDBJ databases">
        <title>Burkholderia cepacia complex in Mexico.</title>
        <authorList>
            <person name="Estrada P."/>
        </authorList>
    </citation>
    <scope>NUCLEOTIDE SEQUENCE</scope>
    <source>
        <strain evidence="6">871</strain>
    </source>
</reference>
<evidence type="ECO:0000259" key="5">
    <source>
        <dbReference type="PROSITE" id="PS50035"/>
    </source>
</evidence>
<dbReference type="InterPro" id="IPR015679">
    <property type="entry name" value="PLipase_D_fam"/>
</dbReference>
<dbReference type="GO" id="GO:0004630">
    <property type="term" value="F:phospholipase D activity"/>
    <property type="evidence" value="ECO:0007669"/>
    <property type="project" value="UniProtKB-EC"/>
</dbReference>
<proteinExistence type="predicted"/>
<dbReference type="EMBL" id="JAEDXG010000045">
    <property type="protein sequence ID" value="MBH9701396.1"/>
    <property type="molecule type" value="Genomic_DNA"/>
</dbReference>
<evidence type="ECO:0000256" key="3">
    <source>
        <dbReference type="ARBA" id="ARBA00022801"/>
    </source>
</evidence>
<evidence type="ECO:0000256" key="2">
    <source>
        <dbReference type="ARBA" id="ARBA00022737"/>
    </source>
</evidence>
<evidence type="ECO:0000313" key="7">
    <source>
        <dbReference type="Proteomes" id="UP000645612"/>
    </source>
</evidence>
<evidence type="ECO:0000256" key="1">
    <source>
        <dbReference type="ARBA" id="ARBA00000798"/>
    </source>
</evidence>
<name>A0A8I1DRZ3_BURCE</name>
<dbReference type="Gene3D" id="3.30.870.10">
    <property type="entry name" value="Endonuclease Chain A"/>
    <property type="match status" value="1"/>
</dbReference>
<dbReference type="PANTHER" id="PTHR18896:SF76">
    <property type="entry name" value="PHOSPHOLIPASE"/>
    <property type="match status" value="1"/>
</dbReference>
<feature type="domain" description="PLD phosphodiesterase" evidence="5">
    <location>
        <begin position="62"/>
        <end position="89"/>
    </location>
</feature>
<organism evidence="6 7">
    <name type="scientific">Burkholderia cepacia</name>
    <name type="common">Pseudomonas cepacia</name>
    <dbReference type="NCBI Taxonomy" id="292"/>
    <lineage>
        <taxon>Bacteria</taxon>
        <taxon>Pseudomonadati</taxon>
        <taxon>Pseudomonadota</taxon>
        <taxon>Betaproteobacteria</taxon>
        <taxon>Burkholderiales</taxon>
        <taxon>Burkholderiaceae</taxon>
        <taxon>Burkholderia</taxon>
        <taxon>Burkholderia cepacia complex</taxon>
    </lineage>
</organism>
<keyword evidence="2" id="KW-0677">Repeat</keyword>
<dbReference type="InterPro" id="IPR001736">
    <property type="entry name" value="PLipase_D/transphosphatidylase"/>
</dbReference>
<dbReference type="SUPFAM" id="SSF56024">
    <property type="entry name" value="Phospholipase D/nuclease"/>
    <property type="match status" value="1"/>
</dbReference>
<dbReference type="AlphaFoldDB" id="A0A8I1DRZ3"/>
<evidence type="ECO:0000256" key="4">
    <source>
        <dbReference type="ARBA" id="ARBA00023098"/>
    </source>
</evidence>
<comment type="catalytic activity">
    <reaction evidence="1">
        <text>a 1,2-diacyl-sn-glycero-3-phosphocholine + H2O = a 1,2-diacyl-sn-glycero-3-phosphate + choline + H(+)</text>
        <dbReference type="Rhea" id="RHEA:14445"/>
        <dbReference type="ChEBI" id="CHEBI:15354"/>
        <dbReference type="ChEBI" id="CHEBI:15377"/>
        <dbReference type="ChEBI" id="CHEBI:15378"/>
        <dbReference type="ChEBI" id="CHEBI:57643"/>
        <dbReference type="ChEBI" id="CHEBI:58608"/>
        <dbReference type="EC" id="3.1.4.4"/>
    </reaction>
</comment>
<evidence type="ECO:0000313" key="6">
    <source>
        <dbReference type="EMBL" id="MBH9701396.1"/>
    </source>
</evidence>
<keyword evidence="4" id="KW-0443">Lipid metabolism</keyword>
<comment type="caution">
    <text evidence="6">The sequence shown here is derived from an EMBL/GenBank/DDBJ whole genome shotgun (WGS) entry which is preliminary data.</text>
</comment>
<dbReference type="Pfam" id="PF13091">
    <property type="entry name" value="PLDc_2"/>
    <property type="match status" value="1"/>
</dbReference>
<sequence>MSPDIRTDHSQNQARTPKVVDDQLTAQQNSLLSQLAAEQASLQKIQSQGANPFDDSHPDNWLPVYVHAKLMTVDDAFMTLGSANVNIRSMNVDSELNICHENSDVTKPLRRKLWGLHTKNPGAQDDVTSAFTGWAMVLGQNKINEDKGLAPFASLVKFARASDSRAYDD</sequence>
<dbReference type="RefSeq" id="WP_176130172.1">
    <property type="nucleotide sequence ID" value="NZ_CADDZZ010000005.1"/>
</dbReference>
<protein>
    <recommendedName>
        <fullName evidence="5">PLD phosphodiesterase domain-containing protein</fullName>
    </recommendedName>
</protein>